<name>A0A7S0KLA8_MICPS</name>
<feature type="compositionally biased region" description="Polar residues" evidence="1">
    <location>
        <begin position="16"/>
        <end position="25"/>
    </location>
</feature>
<reference evidence="2" key="1">
    <citation type="submission" date="2021-01" db="EMBL/GenBank/DDBJ databases">
        <authorList>
            <person name="Corre E."/>
            <person name="Pelletier E."/>
            <person name="Niang G."/>
            <person name="Scheremetjew M."/>
            <person name="Finn R."/>
            <person name="Kale V."/>
            <person name="Holt S."/>
            <person name="Cochrane G."/>
            <person name="Meng A."/>
            <person name="Brown T."/>
            <person name="Cohen L."/>
        </authorList>
    </citation>
    <scope>NUCLEOTIDE SEQUENCE</scope>
    <source>
        <strain evidence="2">CCMP494</strain>
    </source>
</reference>
<feature type="compositionally biased region" description="Polar residues" evidence="1">
    <location>
        <begin position="34"/>
        <end position="43"/>
    </location>
</feature>
<dbReference type="EMBL" id="HBEV01006513">
    <property type="protein sequence ID" value="CAD8585413.1"/>
    <property type="molecule type" value="Transcribed_RNA"/>
</dbReference>
<evidence type="ECO:0000313" key="2">
    <source>
        <dbReference type="EMBL" id="CAD8585413.1"/>
    </source>
</evidence>
<organism evidence="2">
    <name type="scientific">Micromonas pusilla</name>
    <name type="common">Picoplanktonic green alga</name>
    <name type="synonym">Chromulina pusilla</name>
    <dbReference type="NCBI Taxonomy" id="38833"/>
    <lineage>
        <taxon>Eukaryota</taxon>
        <taxon>Viridiplantae</taxon>
        <taxon>Chlorophyta</taxon>
        <taxon>Mamiellophyceae</taxon>
        <taxon>Mamiellales</taxon>
        <taxon>Mamiellaceae</taxon>
        <taxon>Micromonas</taxon>
    </lineage>
</organism>
<proteinExistence type="predicted"/>
<dbReference type="AlphaFoldDB" id="A0A7S0KLA8"/>
<sequence>MASTSGFDGGGHVAPPSNTLLSTPVTGARRGRDSTSPTGNSPAQARVRTDGSSGAAASTSLPTFVLALPTATVPGGAGPPHVGAAAGEKDSIKVYDTAKSTMTNLKKHVICGNTFGDTEADEVKRKAIIDGLENTLDFVQMLDNYADDLLDIGGDWTEGSETWPMLEDVLVVPAARAPGDERPPVEGAVKKRPQNDFDDHTGPAHVKLSFEDGQQAFDAPVTAAEIEDNTQRLLDFLNDDDTSHDVVAEDELGTPVVSLRLDRERELVQLNDGKLLPRMLPLTLSGVLSRQLDVIKEGRTIEASATGWIKAQKRRHGMQANADLRARLRACTQETKALPLAINLLATPGAEVSEAPDGTVTVVLPAITRWPIDNKIDNLAGRPKYGAFVFPMRTPKSGVNRNANNLVGGVGAGGGDMDSNEQTRVSATNAERRLSMNRFLFSEKLDLHQTCGASLLEDFVNYNEPPSATNEEKRPHLEATSVKMNALSITKNGQVVSPRRQGAGYEISAGKLRMQLPHCVLDVIIRIFGDKGLIDHGRPAADSDALRERLWIKFFGNVETPDEPDEKKCKVLAAKLLLHALRYADYDNIKKDLTRRVLPIFTDLNLERFWGYAFGGIEILMEGINAFRQGTFVDRLELAKASVGAEVIKGKASESRAVLSRIMSCLSTYEATNNERGSLTKIAGKEVAHGVIVRKSLWKSFRRVTGDYVADLTKYHKASEKACESLVLGAEHILRLRPQVLRSNQSLRNRSVFSKIIKTRLAPKPGDDSKSFVHVVYLRVSDEDTVMSETRSGFSVQIDMWKAQYMADQTAMLAFPSTEDHHVVWIVSVQSRIADDQLGDPVAIFEEDRSSDYRLPDLMTMKTATVGTAIGVVLAAEGKNREGRLVTMSAMYADRVTLAAFTTAVPASVRVVGFDALDLRPLIDFFPEIALPGRGGGWRLRMINVEPGTGGNALVAHRLGAALAMPSDLNVLRHAGHEAVNQESIPPIIEKTNMNMTRVAECTAKPLNVFQNDVVPRWFKAVVSNANGPAAAPGPLDFEDEPKLNMKKFDQTSFTSVLRHSTGGQLWRSQHQMLSWVGGLELNKVYLRPFPATIDLTTAKDNDDKVSGKIQLRLRLRGLDDNSVENRLSAGGIHNIKNANIFASMSRAANPGVLEHAHDKKHFFCLVDIAIAVKEKILNSVWVRADKEKPSDGCDFARRTNLRNPYVYAVLRAIRDSGHLPHRYLLGELVALGHAGAKAQREARSIAAPTA</sequence>
<protein>
    <submittedName>
        <fullName evidence="2">Uncharacterized protein</fullName>
    </submittedName>
</protein>
<feature type="region of interest" description="Disordered" evidence="1">
    <location>
        <begin position="177"/>
        <end position="199"/>
    </location>
</feature>
<feature type="region of interest" description="Disordered" evidence="1">
    <location>
        <begin position="1"/>
        <end position="56"/>
    </location>
</feature>
<accession>A0A7S0KLA8</accession>
<evidence type="ECO:0000256" key="1">
    <source>
        <dbReference type="SAM" id="MobiDB-lite"/>
    </source>
</evidence>
<gene>
    <name evidence="2" type="ORF">MSP1404_LOCUS4980</name>
</gene>